<dbReference type="InterPro" id="IPR045297">
    <property type="entry name" value="Complex1_LYR_LYRM4"/>
</dbReference>
<dbReference type="GO" id="GO:0016226">
    <property type="term" value="P:iron-sulfur cluster assembly"/>
    <property type="evidence" value="ECO:0007669"/>
    <property type="project" value="InterPro"/>
</dbReference>
<organism evidence="3 4">
    <name type="scientific">Acropora cervicornis</name>
    <name type="common">Staghorn coral</name>
    <dbReference type="NCBI Taxonomy" id="6130"/>
    <lineage>
        <taxon>Eukaryota</taxon>
        <taxon>Metazoa</taxon>
        <taxon>Cnidaria</taxon>
        <taxon>Anthozoa</taxon>
        <taxon>Hexacorallia</taxon>
        <taxon>Scleractinia</taxon>
        <taxon>Astrocoeniina</taxon>
        <taxon>Acroporidae</taxon>
        <taxon>Acropora</taxon>
    </lineage>
</organism>
<dbReference type="GO" id="GO:1990221">
    <property type="term" value="C:L-cysteine desulfurase complex"/>
    <property type="evidence" value="ECO:0007669"/>
    <property type="project" value="TreeGrafter"/>
</dbReference>
<feature type="domain" description="Complex 1 LYR protein" evidence="2">
    <location>
        <begin position="5"/>
        <end position="59"/>
    </location>
</feature>
<reference evidence="3" key="2">
    <citation type="journal article" date="2023" name="Science">
        <title>Genomic signatures of disease resistance in endangered staghorn corals.</title>
        <authorList>
            <person name="Vollmer S.V."/>
            <person name="Selwyn J.D."/>
            <person name="Despard B.A."/>
            <person name="Roesel C.L."/>
        </authorList>
    </citation>
    <scope>NUCLEOTIDE SEQUENCE</scope>
    <source>
        <strain evidence="3">K2</strain>
    </source>
</reference>
<dbReference type="CDD" id="cd20264">
    <property type="entry name" value="Complex1_LYR_LYRM4"/>
    <property type="match status" value="1"/>
</dbReference>
<dbReference type="AlphaFoldDB" id="A0AAD9QEC9"/>
<keyword evidence="4" id="KW-1185">Reference proteome</keyword>
<evidence type="ECO:0000313" key="4">
    <source>
        <dbReference type="Proteomes" id="UP001249851"/>
    </source>
</evidence>
<accession>A0AAD9QEC9</accession>
<reference evidence="3" key="1">
    <citation type="journal article" date="2023" name="G3 (Bethesda)">
        <title>Whole genome assembly and annotation of the endangered Caribbean coral Acropora cervicornis.</title>
        <authorList>
            <person name="Selwyn J.D."/>
            <person name="Vollmer S.V."/>
        </authorList>
    </citation>
    <scope>NUCLEOTIDE SEQUENCE</scope>
    <source>
        <strain evidence="3">K2</strain>
    </source>
</reference>
<dbReference type="Proteomes" id="UP001249851">
    <property type="component" value="Unassembled WGS sequence"/>
</dbReference>
<dbReference type="PANTHER" id="PTHR13166">
    <property type="entry name" value="PROTEIN C6ORF149"/>
    <property type="match status" value="1"/>
</dbReference>
<evidence type="ECO:0000259" key="2">
    <source>
        <dbReference type="Pfam" id="PF05347"/>
    </source>
</evidence>
<dbReference type="EMBL" id="JARQWQ010000039">
    <property type="protein sequence ID" value="KAK2559718.1"/>
    <property type="molecule type" value="Genomic_DNA"/>
</dbReference>
<sequence>MATAREVLQLYRQMLRVGKSFSSYNYRMYATRRIKDAFKENKNITDPEKIKSLIMKAQDTQSFCLRLVHNRCSLSCPLEEELKIMLDQPSYVTGAMAYRKV</sequence>
<evidence type="ECO:0000313" key="3">
    <source>
        <dbReference type="EMBL" id="KAK2559718.1"/>
    </source>
</evidence>
<protein>
    <submittedName>
        <fullName evidence="3">LYR motif-containing protein 4</fullName>
    </submittedName>
</protein>
<proteinExistence type="inferred from homology"/>
<comment type="similarity">
    <text evidence="1">Belongs to the complex I LYR family.</text>
</comment>
<dbReference type="GO" id="GO:0005739">
    <property type="term" value="C:mitochondrion"/>
    <property type="evidence" value="ECO:0007669"/>
    <property type="project" value="TreeGrafter"/>
</dbReference>
<evidence type="ECO:0000256" key="1">
    <source>
        <dbReference type="ARBA" id="ARBA00009508"/>
    </source>
</evidence>
<dbReference type="Pfam" id="PF05347">
    <property type="entry name" value="Complex1_LYR"/>
    <property type="match status" value="1"/>
</dbReference>
<gene>
    <name evidence="3" type="ORF">P5673_017808</name>
</gene>
<dbReference type="PANTHER" id="PTHR13166:SF7">
    <property type="entry name" value="LYR MOTIF-CONTAINING PROTEIN 4"/>
    <property type="match status" value="1"/>
</dbReference>
<name>A0AAD9QEC9_ACRCE</name>
<comment type="caution">
    <text evidence="3">The sequence shown here is derived from an EMBL/GenBank/DDBJ whole genome shotgun (WGS) entry which is preliminary data.</text>
</comment>
<dbReference type="InterPro" id="IPR008011">
    <property type="entry name" value="Complex1_LYR_dom"/>
</dbReference>
<dbReference type="InterPro" id="IPR051522">
    <property type="entry name" value="ISC_assembly_LYR"/>
</dbReference>